<gene>
    <name evidence="4" type="ORF">UCDDA912_g06746</name>
</gene>
<keyword evidence="3" id="KW-0560">Oxidoreductase</keyword>
<dbReference type="PANTHER" id="PTHR24320">
    <property type="entry name" value="RETINOL DEHYDROGENASE"/>
    <property type="match status" value="1"/>
</dbReference>
<dbReference type="PANTHER" id="PTHR24320:SF236">
    <property type="entry name" value="SHORT-CHAIN DEHYDROGENASE-RELATED"/>
    <property type="match status" value="1"/>
</dbReference>
<accession>A0A0G2HDR0</accession>
<reference evidence="4 5" key="2">
    <citation type="submission" date="2015-05" db="EMBL/GenBank/DDBJ databases">
        <authorList>
            <person name="Morales-Cruz A."/>
            <person name="Amrine K.C."/>
            <person name="Cantu D."/>
        </authorList>
    </citation>
    <scope>NUCLEOTIDE SEQUENCE [LARGE SCALE GENOMIC DNA]</scope>
    <source>
        <strain evidence="4">DA912</strain>
    </source>
</reference>
<evidence type="ECO:0000313" key="5">
    <source>
        <dbReference type="Proteomes" id="UP000034680"/>
    </source>
</evidence>
<dbReference type="OrthoDB" id="191139at2759"/>
<dbReference type="InterPro" id="IPR002347">
    <property type="entry name" value="SDR_fam"/>
</dbReference>
<evidence type="ECO:0000256" key="3">
    <source>
        <dbReference type="ARBA" id="ARBA00023002"/>
    </source>
</evidence>
<keyword evidence="2" id="KW-0521">NADP</keyword>
<dbReference type="AlphaFoldDB" id="A0A0G2HDR0"/>
<dbReference type="STRING" id="1214573.A0A0G2HDR0"/>
<dbReference type="Proteomes" id="UP000034680">
    <property type="component" value="Unassembled WGS sequence"/>
</dbReference>
<sequence>MGIIFSAISQVFPPKPAFTEKDIGNLSGKVYIVTGANTGLGKELAQILYSKNAKVYCAARSREKAQGAIDYIKAAWPNSRGQLIFLPLDLADLSTIKASADDFLSKEDKLHVLFNNAGVMTPPNGSKTAQGYELQLGVNNLGPFLLTKLLTPTLARTARIEDPSSVRVAWVSSSAAEAIQLPSGGVDLSNLDYHVDKSPFDKYCVSKAGNYLQGAEFARRHKQDGIVSIPLNPGNLNSDLWRSFGSGAQGFLRTFVLHPPILGAYTQLFAAFSPQVTIERSGEWVAPWGRFMKIRQHLLDGSKPVSEGGKGTAEKFWEWNEEQVRPFS</sequence>
<dbReference type="InterPro" id="IPR036291">
    <property type="entry name" value="NAD(P)-bd_dom_sf"/>
</dbReference>
<keyword evidence="5" id="KW-1185">Reference proteome</keyword>
<protein>
    <submittedName>
        <fullName evidence="4">Putative short-chain dehydrogenase</fullName>
    </submittedName>
</protein>
<evidence type="ECO:0000256" key="1">
    <source>
        <dbReference type="ARBA" id="ARBA00006484"/>
    </source>
</evidence>
<comment type="similarity">
    <text evidence="1">Belongs to the short-chain dehydrogenases/reductases (SDR) family.</text>
</comment>
<dbReference type="Pfam" id="PF00106">
    <property type="entry name" value="adh_short"/>
    <property type="match status" value="1"/>
</dbReference>
<organism evidence="4 5">
    <name type="scientific">Diaporthe ampelina</name>
    <dbReference type="NCBI Taxonomy" id="1214573"/>
    <lineage>
        <taxon>Eukaryota</taxon>
        <taxon>Fungi</taxon>
        <taxon>Dikarya</taxon>
        <taxon>Ascomycota</taxon>
        <taxon>Pezizomycotina</taxon>
        <taxon>Sordariomycetes</taxon>
        <taxon>Sordariomycetidae</taxon>
        <taxon>Diaporthales</taxon>
        <taxon>Diaporthaceae</taxon>
        <taxon>Diaporthe</taxon>
    </lineage>
</organism>
<dbReference type="EMBL" id="LCUC01000248">
    <property type="protein sequence ID" value="KKY33288.1"/>
    <property type="molecule type" value="Genomic_DNA"/>
</dbReference>
<name>A0A0G2HDR0_9PEZI</name>
<proteinExistence type="inferred from homology"/>
<dbReference type="PRINTS" id="PR00081">
    <property type="entry name" value="GDHRDH"/>
</dbReference>
<evidence type="ECO:0000256" key="2">
    <source>
        <dbReference type="ARBA" id="ARBA00022857"/>
    </source>
</evidence>
<reference evidence="4 5" key="1">
    <citation type="submission" date="2015-05" db="EMBL/GenBank/DDBJ databases">
        <title>Distinctive expansion of gene families associated with plant cell wall degradation and secondary metabolism in the genomes of grapevine trunk pathogens.</title>
        <authorList>
            <person name="Lawrence D.P."/>
            <person name="Travadon R."/>
            <person name="Rolshausen P.E."/>
            <person name="Baumgartner K."/>
        </authorList>
    </citation>
    <scope>NUCLEOTIDE SEQUENCE [LARGE SCALE GENOMIC DNA]</scope>
    <source>
        <strain evidence="4">DA912</strain>
    </source>
</reference>
<dbReference type="SUPFAM" id="SSF51735">
    <property type="entry name" value="NAD(P)-binding Rossmann-fold domains"/>
    <property type="match status" value="1"/>
</dbReference>
<comment type="caution">
    <text evidence="4">The sequence shown here is derived from an EMBL/GenBank/DDBJ whole genome shotgun (WGS) entry which is preliminary data.</text>
</comment>
<evidence type="ECO:0000313" key="4">
    <source>
        <dbReference type="EMBL" id="KKY33288.1"/>
    </source>
</evidence>
<dbReference type="Gene3D" id="3.40.50.720">
    <property type="entry name" value="NAD(P)-binding Rossmann-like Domain"/>
    <property type="match status" value="1"/>
</dbReference>
<dbReference type="GO" id="GO:0016491">
    <property type="term" value="F:oxidoreductase activity"/>
    <property type="evidence" value="ECO:0007669"/>
    <property type="project" value="UniProtKB-KW"/>
</dbReference>